<accession>A0A1F7K271</accession>
<dbReference type="Gene3D" id="3.30.1490.110">
    <property type="match status" value="1"/>
</dbReference>
<keyword evidence="1 5" id="KW-1003">Cell membrane</keyword>
<dbReference type="GO" id="GO:0032153">
    <property type="term" value="C:cell division site"/>
    <property type="evidence" value="ECO:0007669"/>
    <property type="project" value="UniProtKB-UniRule"/>
</dbReference>
<dbReference type="NCBIfam" id="TIGR01174">
    <property type="entry name" value="ftsA"/>
    <property type="match status" value="1"/>
</dbReference>
<evidence type="ECO:0000256" key="3">
    <source>
        <dbReference type="ARBA" id="ARBA00023136"/>
    </source>
</evidence>
<reference evidence="8 9" key="1">
    <citation type="journal article" date="2016" name="Nat. Commun.">
        <title>Thousands of microbial genomes shed light on interconnected biogeochemical processes in an aquifer system.</title>
        <authorList>
            <person name="Anantharaman K."/>
            <person name="Brown C.T."/>
            <person name="Hug L.A."/>
            <person name="Sharon I."/>
            <person name="Castelle C.J."/>
            <person name="Probst A.J."/>
            <person name="Thomas B.C."/>
            <person name="Singh A."/>
            <person name="Wilkins M.J."/>
            <person name="Karaoz U."/>
            <person name="Brodie E.L."/>
            <person name="Williams K.H."/>
            <person name="Hubbard S.S."/>
            <person name="Banfield J.F."/>
        </authorList>
    </citation>
    <scope>NUCLEOTIDE SEQUENCE [LARGE SCALE GENOMIC DNA]</scope>
</reference>
<evidence type="ECO:0000256" key="5">
    <source>
        <dbReference type="HAMAP-Rule" id="MF_02033"/>
    </source>
</evidence>
<dbReference type="Pfam" id="PF02491">
    <property type="entry name" value="SHS2_FTSA"/>
    <property type="match status" value="1"/>
</dbReference>
<keyword evidence="2 5" id="KW-0132">Cell division</keyword>
<dbReference type="Pfam" id="PF14450">
    <property type="entry name" value="FtsA"/>
    <property type="match status" value="1"/>
</dbReference>
<dbReference type="InterPro" id="IPR043129">
    <property type="entry name" value="ATPase_NBD"/>
</dbReference>
<dbReference type="CDD" id="cd24048">
    <property type="entry name" value="ASKHA_NBD_FtsA"/>
    <property type="match status" value="1"/>
</dbReference>
<sequence>MSNITSIELGSEKISCTIASVDDQNNKQLRILGFASVPSRGIKRAQIVDIQEVTKALEECLNQVERMAGTRINEAILITSGPNIASQTSHGIVAVNYQNQDISPDDIVRVIESAKAISLASNREIIHVIPTQYIVDGQSNIKNPVGMNGVRLEVDTHIVSASSINLNNIRKICSLLGVSVRSFVFGGLASAQAVLSDTEKELGCILVDIGSGTSDVCVYIDGAVAHTAVIPLGSKNVTSDIAAGLRISLDSAEKVKLYLSNREGGNLPLGKGGIKIKKIETSSSDELSLDSLHLPEKIDVISQKILVDGIIKPRIEEIAQYVRQELSSLDFKSQTPAGVILTGGGALTPYICAMIKKELRLPVRVGYPAELEGVADELKDPRYSAIVGALLYSGSQESDPPKMQIPDFGKLFKNFELKDNLKKTVDFFKSFIPGTK</sequence>
<evidence type="ECO:0000259" key="7">
    <source>
        <dbReference type="SMART" id="SM00842"/>
    </source>
</evidence>
<comment type="subcellular location">
    <subcellularLocation>
        <location evidence="5">Cell membrane</location>
        <topology evidence="5">Peripheral membrane protein</topology>
        <orientation evidence="5">Cytoplasmic side</orientation>
    </subcellularLocation>
    <text evidence="5">Localizes to the Z ring in an FtsZ-dependent manner. Targeted to the membrane through a conserved C-terminal amphipathic helix.</text>
</comment>
<dbReference type="PIRSF" id="PIRSF003101">
    <property type="entry name" value="FtsA"/>
    <property type="match status" value="1"/>
</dbReference>
<name>A0A1F7K271_9BACT</name>
<dbReference type="AlphaFoldDB" id="A0A1F7K271"/>
<comment type="subunit">
    <text evidence="5">Self-interacts. Interacts with FtsZ.</text>
</comment>
<gene>
    <name evidence="5" type="primary">ftsA</name>
    <name evidence="8" type="ORF">A2209_00565</name>
</gene>
<dbReference type="HAMAP" id="MF_02033">
    <property type="entry name" value="FtsA"/>
    <property type="match status" value="1"/>
</dbReference>
<dbReference type="InterPro" id="IPR050696">
    <property type="entry name" value="FtsA/MreB"/>
</dbReference>
<keyword evidence="4 5" id="KW-0131">Cell cycle</keyword>
<dbReference type="Proteomes" id="UP000178450">
    <property type="component" value="Unassembled WGS sequence"/>
</dbReference>
<dbReference type="PANTHER" id="PTHR32432">
    <property type="entry name" value="CELL DIVISION PROTEIN FTSA-RELATED"/>
    <property type="match status" value="1"/>
</dbReference>
<dbReference type="GO" id="GO:0009898">
    <property type="term" value="C:cytoplasmic side of plasma membrane"/>
    <property type="evidence" value="ECO:0007669"/>
    <property type="project" value="UniProtKB-UniRule"/>
</dbReference>
<feature type="domain" description="SHS2" evidence="7">
    <location>
        <begin position="4"/>
        <end position="194"/>
    </location>
</feature>
<dbReference type="PANTHER" id="PTHR32432:SF4">
    <property type="entry name" value="CELL DIVISION PROTEIN FTSA"/>
    <property type="match status" value="1"/>
</dbReference>
<organism evidence="8 9">
    <name type="scientific">Candidatus Roizmanbacteria bacterium RIFOXYA1_FULL_41_12</name>
    <dbReference type="NCBI Taxonomy" id="1802082"/>
    <lineage>
        <taxon>Bacteria</taxon>
        <taxon>Candidatus Roizmaniibacteriota</taxon>
    </lineage>
</organism>
<keyword evidence="3 5" id="KW-0472">Membrane</keyword>
<protein>
    <recommendedName>
        <fullName evidence="5 6">Cell division protein FtsA</fullName>
    </recommendedName>
</protein>
<proteinExistence type="inferred from homology"/>
<dbReference type="GO" id="GO:0043093">
    <property type="term" value="P:FtsZ-dependent cytokinesis"/>
    <property type="evidence" value="ECO:0007669"/>
    <property type="project" value="UniProtKB-UniRule"/>
</dbReference>
<evidence type="ECO:0000313" key="8">
    <source>
        <dbReference type="EMBL" id="OGK61973.1"/>
    </source>
</evidence>
<evidence type="ECO:0000313" key="9">
    <source>
        <dbReference type="Proteomes" id="UP000178450"/>
    </source>
</evidence>
<dbReference type="InterPro" id="IPR003494">
    <property type="entry name" value="SHS2_FtsA"/>
</dbReference>
<dbReference type="SMART" id="SM00842">
    <property type="entry name" value="FtsA"/>
    <property type="match status" value="1"/>
</dbReference>
<dbReference type="InterPro" id="IPR020823">
    <property type="entry name" value="Cell_div_FtsA"/>
</dbReference>
<evidence type="ECO:0000256" key="6">
    <source>
        <dbReference type="PIRNR" id="PIRNR003101"/>
    </source>
</evidence>
<dbReference type="EMBL" id="MGBG01000024">
    <property type="protein sequence ID" value="OGK61973.1"/>
    <property type="molecule type" value="Genomic_DNA"/>
</dbReference>
<comment type="caution">
    <text evidence="8">The sequence shown here is derived from an EMBL/GenBank/DDBJ whole genome shotgun (WGS) entry which is preliminary data.</text>
</comment>
<dbReference type="SUPFAM" id="SSF53067">
    <property type="entry name" value="Actin-like ATPase domain"/>
    <property type="match status" value="2"/>
</dbReference>
<comment type="similarity">
    <text evidence="5 6">Belongs to the FtsA/MreB family.</text>
</comment>
<evidence type="ECO:0000256" key="1">
    <source>
        <dbReference type="ARBA" id="ARBA00022475"/>
    </source>
</evidence>
<evidence type="ECO:0000256" key="2">
    <source>
        <dbReference type="ARBA" id="ARBA00022618"/>
    </source>
</evidence>
<comment type="function">
    <text evidence="5 6">Cell division protein that is involved in the assembly of the Z ring. May serve as a membrane anchor for the Z ring.</text>
</comment>
<evidence type="ECO:0000256" key="4">
    <source>
        <dbReference type="ARBA" id="ARBA00023306"/>
    </source>
</evidence>
<dbReference type="Gene3D" id="3.30.420.40">
    <property type="match status" value="1"/>
</dbReference>